<dbReference type="Pfam" id="PF00805">
    <property type="entry name" value="Pentapeptide"/>
    <property type="match status" value="3"/>
</dbReference>
<evidence type="ECO:0000313" key="1">
    <source>
        <dbReference type="EMBL" id="QNU66929.1"/>
    </source>
</evidence>
<dbReference type="RefSeq" id="WP_171003631.1">
    <property type="nucleotide sequence ID" value="NZ_CP061336.1"/>
</dbReference>
<dbReference type="AlphaFoldDB" id="A0A7H1VNG7"/>
<organism evidence="1 2">
    <name type="scientific">Ruminiclostridium herbifermentans</name>
    <dbReference type="NCBI Taxonomy" id="2488810"/>
    <lineage>
        <taxon>Bacteria</taxon>
        <taxon>Bacillati</taxon>
        <taxon>Bacillota</taxon>
        <taxon>Clostridia</taxon>
        <taxon>Eubacteriales</taxon>
        <taxon>Oscillospiraceae</taxon>
        <taxon>Ruminiclostridium</taxon>
    </lineage>
</organism>
<reference evidence="1 2" key="1">
    <citation type="submission" date="2020-09" db="EMBL/GenBank/DDBJ databases">
        <title>Characterization and genome sequencing of Ruminiclostridium sp. nov. MA18.</title>
        <authorList>
            <person name="Rettenmaier R."/>
            <person name="Kowollik M.-L."/>
            <person name="Liebl W."/>
            <person name="Zverlov V."/>
        </authorList>
    </citation>
    <scope>NUCLEOTIDE SEQUENCE [LARGE SCALE GENOMIC DNA]</scope>
    <source>
        <strain evidence="1 2">MA18</strain>
    </source>
</reference>
<dbReference type="PANTHER" id="PTHR14136:SF17">
    <property type="entry name" value="BTB_POZ DOMAIN-CONTAINING PROTEIN KCTD9"/>
    <property type="match status" value="1"/>
</dbReference>
<dbReference type="InterPro" id="IPR051082">
    <property type="entry name" value="Pentapeptide-BTB/POZ_domain"/>
</dbReference>
<dbReference type="Proteomes" id="UP000306409">
    <property type="component" value="Chromosome"/>
</dbReference>
<dbReference type="InterPro" id="IPR001646">
    <property type="entry name" value="5peptide_repeat"/>
</dbReference>
<gene>
    <name evidence="1" type="ORF">EHE19_019230</name>
</gene>
<dbReference type="PANTHER" id="PTHR14136">
    <property type="entry name" value="BTB_POZ DOMAIN-CONTAINING PROTEIN KCTD9"/>
    <property type="match status" value="1"/>
</dbReference>
<proteinExistence type="predicted"/>
<dbReference type="EMBL" id="CP061336">
    <property type="protein sequence ID" value="QNU66929.1"/>
    <property type="molecule type" value="Genomic_DNA"/>
</dbReference>
<accession>A0A7H1VNG7</accession>
<keyword evidence="2" id="KW-1185">Reference proteome</keyword>
<name>A0A7H1VNG7_9FIRM</name>
<evidence type="ECO:0000313" key="2">
    <source>
        <dbReference type="Proteomes" id="UP000306409"/>
    </source>
</evidence>
<dbReference type="KEGG" id="rher:EHE19_019230"/>
<dbReference type="SUPFAM" id="SSF141571">
    <property type="entry name" value="Pentapeptide repeat-like"/>
    <property type="match status" value="1"/>
</dbReference>
<protein>
    <submittedName>
        <fullName evidence="1">Pentapeptide repeat-containing protein</fullName>
    </submittedName>
</protein>
<dbReference type="Gene3D" id="2.160.20.80">
    <property type="entry name" value="E3 ubiquitin-protein ligase SopA"/>
    <property type="match status" value="1"/>
</dbReference>
<sequence length="375" mass="42276">MANKEYINILKQDINEWNNWKLANYSRIRLDLNDADLSGMDLMRVDFSNVSLESANLSKTNLRGANLSQANLSGVDLSRANISDAYLIGTNLYRATLTGANLGGTNLTGANLTGANLNEADLNFAILERATLKNVDLCRANLSATNLSEADLSESNLMHSRFIRTVCENTDFSGCRIYGISVWDLQAGNNIKSNNIKITPYGEADITTDNLEVAQFIYLMLNNKKIRSVIDSITSKVVLILGRFKEERKEILDAIRDELRKHDYLPVMFDFDKPATRNTQETVLTLASMSKFVVVDMTEPICSPFEIGTIVRELRHVPIQPLLLNGEIPWGMWDSIEGLPWVSNISYYQDKFDLIRNINEKIIEPSEKKLKELVK</sequence>